<dbReference type="Proteomes" id="UP000237310">
    <property type="component" value="Unassembled WGS sequence"/>
</dbReference>
<feature type="transmembrane region" description="Helical" evidence="6">
    <location>
        <begin position="107"/>
        <end position="124"/>
    </location>
</feature>
<protein>
    <submittedName>
        <fullName evidence="7">Polysaccharide biosynthesis protein</fullName>
    </submittedName>
</protein>
<name>A0A2S5A8L7_9FLAO</name>
<keyword evidence="5 6" id="KW-0472">Membrane</keyword>
<feature type="transmembrane region" description="Helical" evidence="6">
    <location>
        <begin position="274"/>
        <end position="294"/>
    </location>
</feature>
<keyword evidence="8" id="KW-1185">Reference proteome</keyword>
<evidence type="ECO:0000256" key="1">
    <source>
        <dbReference type="ARBA" id="ARBA00004651"/>
    </source>
</evidence>
<evidence type="ECO:0000256" key="2">
    <source>
        <dbReference type="ARBA" id="ARBA00022475"/>
    </source>
</evidence>
<feature type="transmembrane region" description="Helical" evidence="6">
    <location>
        <begin position="372"/>
        <end position="394"/>
    </location>
</feature>
<dbReference type="InterPro" id="IPR050833">
    <property type="entry name" value="Poly_Biosynth_Transport"/>
</dbReference>
<dbReference type="OrthoDB" id="846354at2"/>
<feature type="transmembrane region" description="Helical" evidence="6">
    <location>
        <begin position="306"/>
        <end position="335"/>
    </location>
</feature>
<dbReference type="GO" id="GO:0005886">
    <property type="term" value="C:plasma membrane"/>
    <property type="evidence" value="ECO:0007669"/>
    <property type="project" value="UniProtKB-SubCell"/>
</dbReference>
<keyword evidence="3 6" id="KW-0812">Transmembrane</keyword>
<organism evidence="7 8">
    <name type="scientific">Flavobacterium alvei</name>
    <dbReference type="NCBI Taxonomy" id="2080416"/>
    <lineage>
        <taxon>Bacteria</taxon>
        <taxon>Pseudomonadati</taxon>
        <taxon>Bacteroidota</taxon>
        <taxon>Flavobacteriia</taxon>
        <taxon>Flavobacteriales</taxon>
        <taxon>Flavobacteriaceae</taxon>
        <taxon>Flavobacterium</taxon>
    </lineage>
</organism>
<keyword evidence="2" id="KW-1003">Cell membrane</keyword>
<comment type="subcellular location">
    <subcellularLocation>
        <location evidence="1">Cell membrane</location>
        <topology evidence="1">Multi-pass membrane protein</topology>
    </subcellularLocation>
</comment>
<keyword evidence="4 6" id="KW-1133">Transmembrane helix</keyword>
<feature type="transmembrane region" description="Helical" evidence="6">
    <location>
        <begin position="401"/>
        <end position="423"/>
    </location>
</feature>
<feature type="transmembrane region" description="Helical" evidence="6">
    <location>
        <begin position="174"/>
        <end position="197"/>
    </location>
</feature>
<feature type="transmembrane region" description="Helical" evidence="6">
    <location>
        <begin position="242"/>
        <end position="262"/>
    </location>
</feature>
<sequence>MKEKLTKIKQHPKYDTILNWGKLISITGGAQVIVQAVSFFSGILIIRLLPLHEYALYTLANTMLGTMTVLADGGISTGVISQGAKVWDDKKKLGVVLATGLDLRRKFAIGSLLIASPVLIYLLLHNDASWLVTLLIVTSLIPAFFAALSDTLLEIVPKLHQDILPLQKNQIEVGVARLLLTAITIFIFPWTFIAILASGLPRLYGNIKLKKIAFSRIDSTQKPNALVRNEILSVVKRMMPEAIFFCLSGQITIWIVSLLGTVSSLASIGAIGRFGVVLNFFVVIFSTLIVPRFAKLTINKSSLNNTILIILAGCIALMVFVIAMTSIFSNELLWILGKKYKNLNHELVLSIICSGISFVQVCFFGLNNSRGWVINPILYISVTILSIISSVMVFDVSTLVGILYFNIAVTSVQAILLVFYSFYRVNLNDYM</sequence>
<feature type="transmembrane region" description="Helical" evidence="6">
    <location>
        <begin position="347"/>
        <end position="366"/>
    </location>
</feature>
<proteinExistence type="predicted"/>
<reference evidence="7 8" key="1">
    <citation type="submission" date="2018-01" db="EMBL/GenBank/DDBJ databases">
        <authorList>
            <person name="Gaut B.S."/>
            <person name="Morton B.R."/>
            <person name="Clegg M.T."/>
            <person name="Duvall M.R."/>
        </authorList>
    </citation>
    <scope>NUCLEOTIDE SEQUENCE [LARGE SCALE GENOMIC DNA]</scope>
    <source>
        <strain evidence="7 8">HR-AY</strain>
    </source>
</reference>
<feature type="transmembrane region" description="Helical" evidence="6">
    <location>
        <begin position="20"/>
        <end position="48"/>
    </location>
</feature>
<dbReference type="AlphaFoldDB" id="A0A2S5A8L7"/>
<evidence type="ECO:0000313" key="8">
    <source>
        <dbReference type="Proteomes" id="UP000237310"/>
    </source>
</evidence>
<feature type="transmembrane region" description="Helical" evidence="6">
    <location>
        <begin position="130"/>
        <end position="153"/>
    </location>
</feature>
<evidence type="ECO:0000256" key="6">
    <source>
        <dbReference type="SAM" id="Phobius"/>
    </source>
</evidence>
<comment type="caution">
    <text evidence="7">The sequence shown here is derived from an EMBL/GenBank/DDBJ whole genome shotgun (WGS) entry which is preliminary data.</text>
</comment>
<gene>
    <name evidence="7" type="ORF">C3L50_11095</name>
</gene>
<evidence type="ECO:0000256" key="3">
    <source>
        <dbReference type="ARBA" id="ARBA00022692"/>
    </source>
</evidence>
<dbReference type="EMBL" id="PQVG01000006">
    <property type="protein sequence ID" value="POY38905.1"/>
    <property type="molecule type" value="Genomic_DNA"/>
</dbReference>
<evidence type="ECO:0000256" key="5">
    <source>
        <dbReference type="ARBA" id="ARBA00023136"/>
    </source>
</evidence>
<dbReference type="PANTHER" id="PTHR30250">
    <property type="entry name" value="PST FAMILY PREDICTED COLANIC ACID TRANSPORTER"/>
    <property type="match status" value="1"/>
</dbReference>
<evidence type="ECO:0000313" key="7">
    <source>
        <dbReference type="EMBL" id="POY38905.1"/>
    </source>
</evidence>
<accession>A0A2S5A8L7</accession>
<evidence type="ECO:0000256" key="4">
    <source>
        <dbReference type="ARBA" id="ARBA00022989"/>
    </source>
</evidence>
<dbReference type="PANTHER" id="PTHR30250:SF11">
    <property type="entry name" value="O-ANTIGEN TRANSPORTER-RELATED"/>
    <property type="match status" value="1"/>
</dbReference>
<dbReference type="RefSeq" id="WP_103806477.1">
    <property type="nucleotide sequence ID" value="NZ_PQVG01000006.1"/>
</dbReference>